<dbReference type="Proteomes" id="UP000250123">
    <property type="component" value="Chromosome SHEWBE"/>
</dbReference>
<protein>
    <submittedName>
        <fullName evidence="2">Two-component sensor</fullName>
    </submittedName>
</protein>
<dbReference type="EMBL" id="LS483452">
    <property type="protein sequence ID" value="SQH75034.1"/>
    <property type="molecule type" value="Genomic_DNA"/>
</dbReference>
<gene>
    <name evidence="2" type="ORF">SHEWBE_1065</name>
</gene>
<dbReference type="RefSeq" id="WP_231926417.1">
    <property type="nucleotide sequence ID" value="NZ_LS483452.1"/>
</dbReference>
<sequence length="104" mass="11426">MKAPKPPSSTAQSLTKKLSLYFNAIALLIGILVFALSQAGLYWLEDEINKRNLQQTADFAVDQFQQGASSPLIIGPTILAYDSVQALPKQFQPLSQYPMKSPLT</sequence>
<name>A0A330M0F7_9GAMM</name>
<accession>A0A330M0F7</accession>
<evidence type="ECO:0000256" key="1">
    <source>
        <dbReference type="SAM" id="Phobius"/>
    </source>
</evidence>
<organism evidence="2 3">
    <name type="scientific">Shewanella benthica</name>
    <dbReference type="NCBI Taxonomy" id="43661"/>
    <lineage>
        <taxon>Bacteria</taxon>
        <taxon>Pseudomonadati</taxon>
        <taxon>Pseudomonadota</taxon>
        <taxon>Gammaproteobacteria</taxon>
        <taxon>Alteromonadales</taxon>
        <taxon>Shewanellaceae</taxon>
        <taxon>Shewanella</taxon>
    </lineage>
</organism>
<keyword evidence="1" id="KW-0472">Membrane</keyword>
<keyword evidence="1" id="KW-0812">Transmembrane</keyword>
<proteinExistence type="predicted"/>
<evidence type="ECO:0000313" key="2">
    <source>
        <dbReference type="EMBL" id="SQH75034.1"/>
    </source>
</evidence>
<keyword evidence="1" id="KW-1133">Transmembrane helix</keyword>
<dbReference type="AlphaFoldDB" id="A0A330M0F7"/>
<dbReference type="KEGG" id="sbk:SHEWBE_1065"/>
<reference evidence="3" key="1">
    <citation type="submission" date="2018-06" db="EMBL/GenBank/DDBJ databases">
        <authorList>
            <person name="Cea G.-C."/>
            <person name="William W."/>
        </authorList>
    </citation>
    <scope>NUCLEOTIDE SEQUENCE [LARGE SCALE GENOMIC DNA]</scope>
    <source>
        <strain evidence="3">DB21MT-2</strain>
    </source>
</reference>
<evidence type="ECO:0000313" key="3">
    <source>
        <dbReference type="Proteomes" id="UP000250123"/>
    </source>
</evidence>
<feature type="transmembrane region" description="Helical" evidence="1">
    <location>
        <begin position="20"/>
        <end position="44"/>
    </location>
</feature>